<dbReference type="PIRSF" id="PIRSF037208">
    <property type="entry name" value="ATE_pro_prd"/>
    <property type="match status" value="1"/>
</dbReference>
<reference evidence="7" key="1">
    <citation type="submission" date="2024-05" db="EMBL/GenBank/DDBJ databases">
        <title>Genome sequencing of novel strain.</title>
        <authorList>
            <person name="Ganbat D."/>
            <person name="Ganbat S."/>
            <person name="Lee S.-J."/>
        </authorList>
    </citation>
    <scope>NUCLEOTIDE SEQUENCE</scope>
    <source>
        <strain evidence="7">SMD15-11</strain>
    </source>
</reference>
<dbReference type="PANTHER" id="PTHR21367:SF1">
    <property type="entry name" value="ARGINYL-TRNA--PROTEIN TRANSFERASE 1"/>
    <property type="match status" value="1"/>
</dbReference>
<evidence type="ECO:0000259" key="6">
    <source>
        <dbReference type="Pfam" id="PF04377"/>
    </source>
</evidence>
<comment type="catalytic activity">
    <reaction evidence="4">
        <text>N-terminal L-aspartyl-[protein] + L-leucyl-tRNA(Leu) = N-terminal L-leucyl-L-aspartyl-[protein] + tRNA(Leu) + H(+)</text>
        <dbReference type="Rhea" id="RHEA:50420"/>
        <dbReference type="Rhea" id="RHEA-COMP:9613"/>
        <dbReference type="Rhea" id="RHEA-COMP:9622"/>
        <dbReference type="Rhea" id="RHEA-COMP:12669"/>
        <dbReference type="Rhea" id="RHEA-COMP:12674"/>
        <dbReference type="ChEBI" id="CHEBI:15378"/>
        <dbReference type="ChEBI" id="CHEBI:64720"/>
        <dbReference type="ChEBI" id="CHEBI:78442"/>
        <dbReference type="ChEBI" id="CHEBI:78494"/>
        <dbReference type="ChEBI" id="CHEBI:133042"/>
        <dbReference type="EC" id="2.3.2.29"/>
    </reaction>
</comment>
<evidence type="ECO:0000256" key="2">
    <source>
        <dbReference type="ARBA" id="ARBA00022679"/>
    </source>
</evidence>
<dbReference type="Pfam" id="PF04377">
    <property type="entry name" value="ATE_C"/>
    <property type="match status" value="1"/>
</dbReference>
<dbReference type="HAMAP" id="MF_00689">
    <property type="entry name" value="Bpt"/>
    <property type="match status" value="1"/>
</dbReference>
<dbReference type="InterPro" id="IPR017138">
    <property type="entry name" value="Asp_Glu_LeuTrfase"/>
</dbReference>
<evidence type="ECO:0000256" key="1">
    <source>
        <dbReference type="ARBA" id="ARBA00022490"/>
    </source>
</evidence>
<evidence type="ECO:0000313" key="7">
    <source>
        <dbReference type="EMBL" id="XDT72861.1"/>
    </source>
</evidence>
<dbReference type="GO" id="GO:0004057">
    <property type="term" value="F:arginyl-tRNA--protein transferase activity"/>
    <property type="evidence" value="ECO:0007669"/>
    <property type="project" value="InterPro"/>
</dbReference>
<keyword evidence="3 4" id="KW-0012">Acyltransferase</keyword>
<comment type="similarity">
    <text evidence="4">Belongs to the R-transferase family. Bpt subfamily.</text>
</comment>
<dbReference type="InterPro" id="IPR007471">
    <property type="entry name" value="N-end_Aminoacyl_Trfase_N"/>
</dbReference>
<organism evidence="7">
    <name type="scientific">Thermohahella caldifontis</name>
    <dbReference type="NCBI Taxonomy" id="3142973"/>
    <lineage>
        <taxon>Bacteria</taxon>
        <taxon>Pseudomonadati</taxon>
        <taxon>Pseudomonadota</taxon>
        <taxon>Gammaproteobacteria</taxon>
        <taxon>Oceanospirillales</taxon>
        <taxon>Hahellaceae</taxon>
        <taxon>Thermohahella</taxon>
    </lineage>
</organism>
<dbReference type="KEGG" id="tcd:AAIA72_02420"/>
<dbReference type="NCBIfam" id="NF002346">
    <property type="entry name" value="PRK01305.2-3"/>
    <property type="match status" value="1"/>
</dbReference>
<dbReference type="GO" id="GO:0008914">
    <property type="term" value="F:leucyl-tRNA--protein transferase activity"/>
    <property type="evidence" value="ECO:0007669"/>
    <property type="project" value="UniProtKB-UniRule"/>
</dbReference>
<gene>
    <name evidence="4" type="primary">bpt</name>
    <name evidence="7" type="ORF">AAIA72_02420</name>
</gene>
<feature type="domain" description="N-end aminoacyl transferase N-terminal" evidence="5">
    <location>
        <begin position="15"/>
        <end position="85"/>
    </location>
</feature>
<proteinExistence type="inferred from homology"/>
<name>A0AB39UY70_9GAMM</name>
<dbReference type="RefSeq" id="WP_369601861.1">
    <property type="nucleotide sequence ID" value="NZ_CP154858.1"/>
</dbReference>
<protein>
    <recommendedName>
        <fullName evidence="4">Aspartate/glutamate leucyltransferase</fullName>
        <ecNumber evidence="4">2.3.2.29</ecNumber>
    </recommendedName>
</protein>
<keyword evidence="1 4" id="KW-0963">Cytoplasm</keyword>
<comment type="function">
    <text evidence="4">Functions in the N-end rule pathway of protein degradation where it conjugates Leu from its aminoacyl-tRNA to the N-termini of proteins containing an N-terminal aspartate or glutamate.</text>
</comment>
<feature type="domain" description="N-end rule aminoacyl transferase C-terminal" evidence="6">
    <location>
        <begin position="105"/>
        <end position="225"/>
    </location>
</feature>
<dbReference type="EC" id="2.3.2.29" evidence="4"/>
<dbReference type="GO" id="GO:0071596">
    <property type="term" value="P:ubiquitin-dependent protein catabolic process via the N-end rule pathway"/>
    <property type="evidence" value="ECO:0007669"/>
    <property type="project" value="InterPro"/>
</dbReference>
<accession>A0AB39UY70</accession>
<dbReference type="PANTHER" id="PTHR21367">
    <property type="entry name" value="ARGININE-TRNA-PROTEIN TRANSFERASE 1"/>
    <property type="match status" value="1"/>
</dbReference>
<evidence type="ECO:0000256" key="3">
    <source>
        <dbReference type="ARBA" id="ARBA00023315"/>
    </source>
</evidence>
<dbReference type="GO" id="GO:0005737">
    <property type="term" value="C:cytoplasm"/>
    <property type="evidence" value="ECO:0007669"/>
    <property type="project" value="UniProtKB-SubCell"/>
</dbReference>
<dbReference type="Pfam" id="PF04376">
    <property type="entry name" value="ATE_N"/>
    <property type="match status" value="1"/>
</dbReference>
<comment type="catalytic activity">
    <reaction evidence="4">
        <text>N-terminal L-glutamyl-[protein] + L-leucyl-tRNA(Leu) = N-terminal L-leucyl-L-glutamyl-[protein] + tRNA(Leu) + H(+)</text>
        <dbReference type="Rhea" id="RHEA:50412"/>
        <dbReference type="Rhea" id="RHEA-COMP:9613"/>
        <dbReference type="Rhea" id="RHEA-COMP:9622"/>
        <dbReference type="Rhea" id="RHEA-COMP:12664"/>
        <dbReference type="Rhea" id="RHEA-COMP:12668"/>
        <dbReference type="ChEBI" id="CHEBI:15378"/>
        <dbReference type="ChEBI" id="CHEBI:64721"/>
        <dbReference type="ChEBI" id="CHEBI:78442"/>
        <dbReference type="ChEBI" id="CHEBI:78494"/>
        <dbReference type="ChEBI" id="CHEBI:133041"/>
        <dbReference type="EC" id="2.3.2.29"/>
    </reaction>
</comment>
<comment type="subcellular location">
    <subcellularLocation>
        <location evidence="4">Cytoplasm</location>
    </subcellularLocation>
</comment>
<dbReference type="SUPFAM" id="SSF55729">
    <property type="entry name" value="Acyl-CoA N-acyltransferases (Nat)"/>
    <property type="match status" value="1"/>
</dbReference>
<dbReference type="NCBIfam" id="NF002341">
    <property type="entry name" value="PRK01305.1-1"/>
    <property type="match status" value="1"/>
</dbReference>
<sequence length="234" mass="27625">MSNLKTLVFYATPEHDCSYLPGRQAVTLFVDPSMPINDTLYTRLSQIGFRRSGQHYYRPKCAGCQACIPVRIPVWDFDMRRRHRRVLRANAHLRVTEKPVDFYPEHFDLYCRYINARHADGDMYPPSREQYDSFLLDARPGSYLNEFREGDTVVCVSVVDRLLDGLSAIYTFFSPDMPHNSLGTLAILTQIDQCRRFSLPYLYLGYWIRNSRKMQYKNQFSPLEYYLDQQWVRA</sequence>
<keyword evidence="2 4" id="KW-0808">Transferase</keyword>
<dbReference type="AlphaFoldDB" id="A0AB39UY70"/>
<dbReference type="InterPro" id="IPR030700">
    <property type="entry name" value="N-end_Aminoacyl_Trfase"/>
</dbReference>
<dbReference type="NCBIfam" id="NF002342">
    <property type="entry name" value="PRK01305.1-3"/>
    <property type="match status" value="1"/>
</dbReference>
<dbReference type="EMBL" id="CP154858">
    <property type="protein sequence ID" value="XDT72861.1"/>
    <property type="molecule type" value="Genomic_DNA"/>
</dbReference>
<evidence type="ECO:0000259" key="5">
    <source>
        <dbReference type="Pfam" id="PF04376"/>
    </source>
</evidence>
<evidence type="ECO:0000256" key="4">
    <source>
        <dbReference type="HAMAP-Rule" id="MF_00689"/>
    </source>
</evidence>
<dbReference type="InterPro" id="IPR007472">
    <property type="entry name" value="N-end_Aminoacyl_Trfase_C"/>
</dbReference>
<dbReference type="InterPro" id="IPR016181">
    <property type="entry name" value="Acyl_CoA_acyltransferase"/>
</dbReference>